<sequence>MNSMLKSAQVLRLETLLRDAKVFVGRCTSIGAQQLSVRITETLAHQEADVPHASEVEHALAVLRDAANSENPTLFWGEAMQHLRVLLADYDHRVRSADLILEEETHG</sequence>
<accession>A0A1N6NBJ7</accession>
<reference evidence="1 2" key="1">
    <citation type="submission" date="2017-01" db="EMBL/GenBank/DDBJ databases">
        <authorList>
            <person name="Mah S.A."/>
            <person name="Swanson W.J."/>
            <person name="Moy G.W."/>
            <person name="Vacquier V.D."/>
        </authorList>
    </citation>
    <scope>NUCLEOTIDE SEQUENCE [LARGE SCALE GENOMIC DNA]</scope>
    <source>
        <strain evidence="1 2">RU36E</strain>
    </source>
</reference>
<evidence type="ECO:0000313" key="1">
    <source>
        <dbReference type="EMBL" id="SIP89430.1"/>
    </source>
</evidence>
<organism evidence="1 2">
    <name type="scientific">Aquipseudomonas alcaligenes</name>
    <name type="common">Pseudomonas alcaligenes</name>
    <dbReference type="NCBI Taxonomy" id="43263"/>
    <lineage>
        <taxon>Bacteria</taxon>
        <taxon>Pseudomonadati</taxon>
        <taxon>Pseudomonadota</taxon>
        <taxon>Gammaproteobacteria</taxon>
        <taxon>Pseudomonadales</taxon>
        <taxon>Pseudomonadaceae</taxon>
        <taxon>Aquipseudomonas</taxon>
    </lineage>
</organism>
<evidence type="ECO:0000313" key="2">
    <source>
        <dbReference type="Proteomes" id="UP000185841"/>
    </source>
</evidence>
<gene>
    <name evidence="1" type="ORF">SAMN05878282_101196</name>
</gene>
<protein>
    <submittedName>
        <fullName evidence="1">Uncharacterized protein</fullName>
    </submittedName>
</protein>
<name>A0A1N6NBJ7_AQUAC</name>
<dbReference type="Proteomes" id="UP000185841">
    <property type="component" value="Unassembled WGS sequence"/>
</dbReference>
<dbReference type="EMBL" id="FTMP01000001">
    <property type="protein sequence ID" value="SIP89430.1"/>
    <property type="molecule type" value="Genomic_DNA"/>
</dbReference>
<dbReference type="AlphaFoldDB" id="A0A1N6NBJ7"/>
<dbReference type="RefSeq" id="WP_076423524.1">
    <property type="nucleotide sequence ID" value="NZ_FTMP01000001.1"/>
</dbReference>
<proteinExistence type="predicted"/>